<dbReference type="EMBL" id="CM003528">
    <property type="protein sequence ID" value="RCV04857.1"/>
    <property type="molecule type" value="Genomic_DNA"/>
</dbReference>
<organism evidence="3">
    <name type="scientific">Setaria italica</name>
    <name type="common">Foxtail millet</name>
    <name type="synonym">Panicum italicum</name>
    <dbReference type="NCBI Taxonomy" id="4555"/>
    <lineage>
        <taxon>Eukaryota</taxon>
        <taxon>Viridiplantae</taxon>
        <taxon>Streptophyta</taxon>
        <taxon>Embryophyta</taxon>
        <taxon>Tracheophyta</taxon>
        <taxon>Spermatophyta</taxon>
        <taxon>Magnoliopsida</taxon>
        <taxon>Liliopsida</taxon>
        <taxon>Poales</taxon>
        <taxon>Poaceae</taxon>
        <taxon>PACMAD clade</taxon>
        <taxon>Panicoideae</taxon>
        <taxon>Panicodae</taxon>
        <taxon>Paniceae</taxon>
        <taxon>Cenchrinae</taxon>
        <taxon>Setaria</taxon>
    </lineage>
</organism>
<dbReference type="PANTHER" id="PTHR33098">
    <property type="entry name" value="COTTON FIBER (DUF761)"/>
    <property type="match status" value="1"/>
</dbReference>
<reference evidence="3" key="2">
    <citation type="submission" date="2015-07" db="EMBL/GenBank/DDBJ databases">
        <authorList>
            <person name="Noorani M."/>
        </authorList>
    </citation>
    <scope>NUCLEOTIDE SEQUENCE</scope>
    <source>
        <strain evidence="3">Yugu1</strain>
    </source>
</reference>
<sequence length="232" mass="24464">MLEAARGWLTPAVLFVLVNLVIATIAVASRLMSPGTGTAAPGGVDEVGGGRRALLRAPSLAVDRLRASFSFSRLGGLAADHAPLFDYAAAEPSPQPPATGAAAAAGNGGHDDELEREEVVCIERSRSEAAAELAPISRRPRARRMRRAAAAEEPALAHDVVVTPARAHRAAAVAAREAGAVAVAVAGRGEEPAVEVDARADDFIRRFREQLRLQRLDSILRYRDTLRRTGTA</sequence>
<evidence type="ECO:0000259" key="2">
    <source>
        <dbReference type="Pfam" id="PF14364"/>
    </source>
</evidence>
<feature type="domain" description="DUF4408" evidence="2">
    <location>
        <begin position="4"/>
        <end position="31"/>
    </location>
</feature>
<name>A0A368PGE6_SETIT</name>
<dbReference type="AlphaFoldDB" id="A0A368PGE6"/>
<dbReference type="OrthoDB" id="1685070at2759"/>
<dbReference type="InterPro" id="IPR008480">
    <property type="entry name" value="DUF761_pln"/>
</dbReference>
<accession>A0A368PGE6</accession>
<protein>
    <recommendedName>
        <fullName evidence="2">DUF4408 domain-containing protein</fullName>
    </recommendedName>
</protein>
<reference evidence="3" key="1">
    <citation type="journal article" date="2012" name="Nat. Biotechnol.">
        <title>Reference genome sequence of the model plant Setaria.</title>
        <authorList>
            <person name="Bennetzen J.L."/>
            <person name="Schmutz J."/>
            <person name="Wang H."/>
            <person name="Percifield R."/>
            <person name="Hawkins J."/>
            <person name="Pontaroli A.C."/>
            <person name="Estep M."/>
            <person name="Feng L."/>
            <person name="Vaughn J.N."/>
            <person name="Grimwood J."/>
            <person name="Jenkins J."/>
            <person name="Barry K."/>
            <person name="Lindquist E."/>
            <person name="Hellsten U."/>
            <person name="Deshpande S."/>
            <person name="Wang X."/>
            <person name="Wu X."/>
            <person name="Mitros T."/>
            <person name="Triplett J."/>
            <person name="Yang X."/>
            <person name="Ye C.Y."/>
            <person name="Mauro-Herrera M."/>
            <person name="Wang L."/>
            <person name="Li P."/>
            <person name="Sharma M."/>
            <person name="Sharma R."/>
            <person name="Ronald P.C."/>
            <person name="Panaud O."/>
            <person name="Kellogg E.A."/>
            <person name="Brutnell T.P."/>
            <person name="Doust A.N."/>
            <person name="Tuskan G.A."/>
            <person name="Rokhsar D."/>
            <person name="Devos K.M."/>
        </authorList>
    </citation>
    <scope>NUCLEOTIDE SEQUENCE [LARGE SCALE GENOMIC DNA]</scope>
    <source>
        <strain evidence="3">Yugu1</strain>
    </source>
</reference>
<dbReference type="STRING" id="4555.A0A368PGE6"/>
<evidence type="ECO:0000256" key="1">
    <source>
        <dbReference type="SAM" id="MobiDB-lite"/>
    </source>
</evidence>
<dbReference type="PANTHER" id="PTHR33098:SF53">
    <property type="entry name" value="OS05G0540900 PROTEIN"/>
    <property type="match status" value="1"/>
</dbReference>
<dbReference type="InterPro" id="IPR025520">
    <property type="entry name" value="DUF4408"/>
</dbReference>
<gene>
    <name evidence="3" type="ORF">SETIT_1G034900v2</name>
</gene>
<dbReference type="Pfam" id="PF05553">
    <property type="entry name" value="DUF761"/>
    <property type="match status" value="1"/>
</dbReference>
<proteinExistence type="predicted"/>
<feature type="region of interest" description="Disordered" evidence="1">
    <location>
        <begin position="88"/>
        <end position="114"/>
    </location>
</feature>
<evidence type="ECO:0000313" key="3">
    <source>
        <dbReference type="EMBL" id="RCV04857.1"/>
    </source>
</evidence>
<dbReference type="Pfam" id="PF14364">
    <property type="entry name" value="DUF4408"/>
    <property type="match status" value="1"/>
</dbReference>